<evidence type="ECO:0000313" key="1">
    <source>
        <dbReference type="EMBL" id="TCK27188.1"/>
    </source>
</evidence>
<accession>A0A4R1HXT4</accession>
<dbReference type="AlphaFoldDB" id="A0A4R1HXT4"/>
<comment type="caution">
    <text evidence="1">The sequence shown here is derived from an EMBL/GenBank/DDBJ whole genome shotgun (WGS) entry which is preliminary data.</text>
</comment>
<evidence type="ECO:0000313" key="2">
    <source>
        <dbReference type="Proteomes" id="UP000295560"/>
    </source>
</evidence>
<dbReference type="EMBL" id="SMFZ01000001">
    <property type="protein sequence ID" value="TCK27188.1"/>
    <property type="molecule type" value="Genomic_DNA"/>
</dbReference>
<sequence length="191" mass="20566">MILPTDVARGVAEGRVTHVFRRWKQARVRAGSTVVTAAGVVEITGVAQVETITDDDARGAGASDADAVRTAFRGTDEDPVFRIDLRFVGADPRDALSATLDPSEVDTITAKLDRLDRAGSHGAWTRTTLEAVVAHPGLRAADLAALLGRDRDPFKLDVRKLKNLGLTHSLEVGYRISPRGAAYLAATDRRR</sequence>
<dbReference type="OrthoDB" id="121143at2"/>
<evidence type="ECO:0008006" key="3">
    <source>
        <dbReference type="Google" id="ProtNLM"/>
    </source>
</evidence>
<keyword evidence="2" id="KW-1185">Reference proteome</keyword>
<reference evidence="1 2" key="1">
    <citation type="submission" date="2019-03" db="EMBL/GenBank/DDBJ databases">
        <title>Sequencing the genomes of 1000 actinobacteria strains.</title>
        <authorList>
            <person name="Klenk H.-P."/>
        </authorList>
    </citation>
    <scope>NUCLEOTIDE SEQUENCE [LARGE SCALE GENOMIC DNA]</scope>
    <source>
        <strain evidence="1 2">DSM 44969</strain>
    </source>
</reference>
<protein>
    <recommendedName>
        <fullName evidence="3">ASCH domain-containing protein</fullName>
    </recommendedName>
</protein>
<gene>
    <name evidence="1" type="ORF">EV378_3055</name>
</gene>
<dbReference type="Proteomes" id="UP000295560">
    <property type="component" value="Unassembled WGS sequence"/>
</dbReference>
<organism evidence="1 2">
    <name type="scientific">Pseudonocardia endophytica</name>
    <dbReference type="NCBI Taxonomy" id="401976"/>
    <lineage>
        <taxon>Bacteria</taxon>
        <taxon>Bacillati</taxon>
        <taxon>Actinomycetota</taxon>
        <taxon>Actinomycetes</taxon>
        <taxon>Pseudonocardiales</taxon>
        <taxon>Pseudonocardiaceae</taxon>
        <taxon>Pseudonocardia</taxon>
    </lineage>
</organism>
<proteinExistence type="predicted"/>
<name>A0A4R1HXT4_PSEEN</name>
<dbReference type="RefSeq" id="WP_132425562.1">
    <property type="nucleotide sequence ID" value="NZ_SMFZ01000001.1"/>
</dbReference>